<comment type="caution">
    <text evidence="1">The sequence shown here is derived from an EMBL/GenBank/DDBJ whole genome shotgun (WGS) entry which is preliminary data.</text>
</comment>
<reference evidence="1 2" key="2">
    <citation type="journal article" date="2022" name="Mol. Ecol. Resour.">
        <title>The genomes of chicory, endive, great burdock and yacon provide insights into Asteraceae paleo-polyploidization history and plant inulin production.</title>
        <authorList>
            <person name="Fan W."/>
            <person name="Wang S."/>
            <person name="Wang H."/>
            <person name="Wang A."/>
            <person name="Jiang F."/>
            <person name="Liu H."/>
            <person name="Zhao H."/>
            <person name="Xu D."/>
            <person name="Zhang Y."/>
        </authorList>
    </citation>
    <scope>NUCLEOTIDE SEQUENCE [LARGE SCALE GENOMIC DNA]</scope>
    <source>
        <strain evidence="2">cv. Yunnan</strain>
        <tissue evidence="1">Leaves</tissue>
    </source>
</reference>
<sequence>MTYETNVYSSLLSFFSPSSLIIEVENRVDKEKVSTHGHEEAVIENVITSINASLSGAQIIVASSFEPLDNKGSTHNFMELMAAIHTLQSKDDKKKKEFKKKEYEDEGKLRESAKKVDEIAAKAREEMKFIIPPNI</sequence>
<keyword evidence="2" id="KW-1185">Reference proteome</keyword>
<dbReference type="Proteomes" id="UP001056120">
    <property type="component" value="Linkage Group LG06"/>
</dbReference>
<accession>A0ACB9J018</accession>
<evidence type="ECO:0000313" key="1">
    <source>
        <dbReference type="EMBL" id="KAI3813437.1"/>
    </source>
</evidence>
<proteinExistence type="predicted"/>
<reference evidence="2" key="1">
    <citation type="journal article" date="2022" name="Mol. Ecol. Resour.">
        <title>The genomes of chicory, endive, great burdock and yacon provide insights into Asteraceae palaeo-polyploidization history and plant inulin production.</title>
        <authorList>
            <person name="Fan W."/>
            <person name="Wang S."/>
            <person name="Wang H."/>
            <person name="Wang A."/>
            <person name="Jiang F."/>
            <person name="Liu H."/>
            <person name="Zhao H."/>
            <person name="Xu D."/>
            <person name="Zhang Y."/>
        </authorList>
    </citation>
    <scope>NUCLEOTIDE SEQUENCE [LARGE SCALE GENOMIC DNA]</scope>
    <source>
        <strain evidence="2">cv. Yunnan</strain>
    </source>
</reference>
<name>A0ACB9J018_9ASTR</name>
<gene>
    <name evidence="1" type="ORF">L1987_18160</name>
</gene>
<protein>
    <submittedName>
        <fullName evidence="1">Uncharacterized protein</fullName>
    </submittedName>
</protein>
<dbReference type="EMBL" id="CM042023">
    <property type="protein sequence ID" value="KAI3813437.1"/>
    <property type="molecule type" value="Genomic_DNA"/>
</dbReference>
<organism evidence="1 2">
    <name type="scientific">Smallanthus sonchifolius</name>
    <dbReference type="NCBI Taxonomy" id="185202"/>
    <lineage>
        <taxon>Eukaryota</taxon>
        <taxon>Viridiplantae</taxon>
        <taxon>Streptophyta</taxon>
        <taxon>Embryophyta</taxon>
        <taxon>Tracheophyta</taxon>
        <taxon>Spermatophyta</taxon>
        <taxon>Magnoliopsida</taxon>
        <taxon>eudicotyledons</taxon>
        <taxon>Gunneridae</taxon>
        <taxon>Pentapetalae</taxon>
        <taxon>asterids</taxon>
        <taxon>campanulids</taxon>
        <taxon>Asterales</taxon>
        <taxon>Asteraceae</taxon>
        <taxon>Asteroideae</taxon>
        <taxon>Heliantheae alliance</taxon>
        <taxon>Millerieae</taxon>
        <taxon>Smallanthus</taxon>
    </lineage>
</organism>
<evidence type="ECO:0000313" key="2">
    <source>
        <dbReference type="Proteomes" id="UP001056120"/>
    </source>
</evidence>